<proteinExistence type="predicted"/>
<reference evidence="3 4" key="1">
    <citation type="submission" date="2013-05" db="EMBL/GenBank/DDBJ databases">
        <title>The Genome Sequence of Bacteroides stercoris CC31F.</title>
        <authorList>
            <consortium name="The Broad Institute Genomics Platform"/>
            <person name="Earl A."/>
            <person name="Ward D."/>
            <person name="Feldgarden M."/>
            <person name="Gevers D."/>
            <person name="Oliphant K."/>
            <person name="Allen-Vercoe E."/>
            <person name="Walker B."/>
            <person name="Young S."/>
            <person name="Zeng Q."/>
            <person name="Gargeya S."/>
            <person name="Fitzgerald M."/>
            <person name="Haas B."/>
            <person name="Abouelleil A."/>
            <person name="Allen A.W."/>
            <person name="Alvarado L."/>
            <person name="Arachchi H.M."/>
            <person name="Berlin A.M."/>
            <person name="Chapman S.B."/>
            <person name="Gainer-Dewar J."/>
            <person name="Goldberg J."/>
            <person name="Griggs A."/>
            <person name="Gujja S."/>
            <person name="Hansen M."/>
            <person name="Howarth C."/>
            <person name="Imamovic A."/>
            <person name="Ireland A."/>
            <person name="Larimer J."/>
            <person name="McCowan C."/>
            <person name="Murphy C."/>
            <person name="Pearson M."/>
            <person name="Poon T.W."/>
            <person name="Priest M."/>
            <person name="Roberts A."/>
            <person name="Saif S."/>
            <person name="Shea T."/>
            <person name="Sisk P."/>
            <person name="Sykes S."/>
            <person name="Wortman J."/>
            <person name="Nusbaum C."/>
            <person name="Birren B."/>
        </authorList>
    </citation>
    <scope>NUCLEOTIDE SEQUENCE [LARGE SCALE GENOMIC DNA]</scope>
    <source>
        <strain evidence="3 4">CC31F</strain>
    </source>
</reference>
<dbReference type="Gene3D" id="2.60.40.2340">
    <property type="match status" value="1"/>
</dbReference>
<keyword evidence="1" id="KW-0732">Signal</keyword>
<gene>
    <name evidence="3" type="ORF">HMPREF1181_02078</name>
</gene>
<dbReference type="Proteomes" id="UP000014614">
    <property type="component" value="Unassembled WGS sequence"/>
</dbReference>
<evidence type="ECO:0000256" key="1">
    <source>
        <dbReference type="SAM" id="SignalP"/>
    </source>
</evidence>
<dbReference type="Pfam" id="PF16410">
    <property type="entry name" value="DUF5018"/>
    <property type="match status" value="1"/>
</dbReference>
<dbReference type="OrthoDB" id="1094445at2"/>
<feature type="signal peptide" evidence="1">
    <location>
        <begin position="1"/>
        <end position="19"/>
    </location>
</feature>
<name>S3ZHD1_BACSE</name>
<sequence length="565" mass="60720">MKKIYILLVGAMALFSACHDPEYVLPTADHQGFTSLTAIFTSGPFVGQEMAKLNISENETSDRYIIQVPWYYPETSDNETAQYMTNVRVRAELQPNCTIEPGLGILDLTQDNYFTYTNAQGVQREICITGERVKSNKCELVAFNIVEPVIAGVVNKNTRKISLISSDDLSACLAEAQLSPHATISPDPSIDPINYNVPMEFTVTAHNGVDKTVYTVVKEVPDKISKGFNANHTELLFNFDPVSNLGVPNYSVGVGPTIAALDGQLIICYGDGSTPICLNGLNGSKIGEINLGNAIAGSVTNDEAENLLIVNHANAGETVNIYRTASTKDVPTLFHSFTNLSTFPMGSKMKVIGDIDEDAIIVIPNEGISGVSSCNEFTAIQVRNSVIASVESINIANPGIAWGGAPVNTAGIAAADIDLSAGWFESMYDPSYFHWIKADGSIGVKLGSDSSGWGLNPNCIDTKRFNNATYAALFVVSHFPHWGMGPQLYLFNADDPSTISGDNVWNSPALAMKNNAINWYQTADAGAASGDVVIAPSANGFKMYVYYYDHNSGVIGGYATDCIAD</sequence>
<feature type="chain" id="PRO_5004514633" description="DUF5018 domain-containing protein" evidence="1">
    <location>
        <begin position="20"/>
        <end position="565"/>
    </location>
</feature>
<feature type="domain" description="DUF5018" evidence="2">
    <location>
        <begin position="6"/>
        <end position="355"/>
    </location>
</feature>
<evidence type="ECO:0000313" key="4">
    <source>
        <dbReference type="Proteomes" id="UP000014614"/>
    </source>
</evidence>
<dbReference type="RefSeq" id="WP_016662046.1">
    <property type="nucleotide sequence ID" value="NZ_KE340312.1"/>
</dbReference>
<dbReference type="EMBL" id="ATFP01000026">
    <property type="protein sequence ID" value="EPH20125.1"/>
    <property type="molecule type" value="Genomic_DNA"/>
</dbReference>
<dbReference type="AlphaFoldDB" id="S3ZHD1"/>
<dbReference type="PATRIC" id="fig|1073351.3.peg.2082"/>
<comment type="caution">
    <text evidence="3">The sequence shown here is derived from an EMBL/GenBank/DDBJ whole genome shotgun (WGS) entry which is preliminary data.</text>
</comment>
<accession>S3ZHD1</accession>
<evidence type="ECO:0000313" key="3">
    <source>
        <dbReference type="EMBL" id="EPH20125.1"/>
    </source>
</evidence>
<dbReference type="PROSITE" id="PS51257">
    <property type="entry name" value="PROKAR_LIPOPROTEIN"/>
    <property type="match status" value="1"/>
</dbReference>
<dbReference type="HOGENOM" id="CLU_035409_0_0_10"/>
<organism evidence="3 4">
    <name type="scientific">Bacteroides stercoris CC31F</name>
    <dbReference type="NCBI Taxonomy" id="1073351"/>
    <lineage>
        <taxon>Bacteria</taxon>
        <taxon>Pseudomonadati</taxon>
        <taxon>Bacteroidota</taxon>
        <taxon>Bacteroidia</taxon>
        <taxon>Bacteroidales</taxon>
        <taxon>Bacteroidaceae</taxon>
        <taxon>Bacteroides</taxon>
    </lineage>
</organism>
<evidence type="ECO:0000259" key="2">
    <source>
        <dbReference type="Pfam" id="PF16410"/>
    </source>
</evidence>
<protein>
    <recommendedName>
        <fullName evidence="2">DUF5018 domain-containing protein</fullName>
    </recommendedName>
</protein>
<dbReference type="InterPro" id="IPR032186">
    <property type="entry name" value="DUF5018"/>
</dbReference>